<feature type="non-terminal residue" evidence="2">
    <location>
        <position position="145"/>
    </location>
</feature>
<feature type="compositionally biased region" description="Basic and acidic residues" evidence="1">
    <location>
        <begin position="11"/>
        <end position="29"/>
    </location>
</feature>
<organism evidence="2 3">
    <name type="scientific">Polarella glacialis</name>
    <name type="common">Dinoflagellate</name>
    <dbReference type="NCBI Taxonomy" id="89957"/>
    <lineage>
        <taxon>Eukaryota</taxon>
        <taxon>Sar</taxon>
        <taxon>Alveolata</taxon>
        <taxon>Dinophyceae</taxon>
        <taxon>Suessiales</taxon>
        <taxon>Suessiaceae</taxon>
        <taxon>Polarella</taxon>
    </lineage>
</organism>
<feature type="non-terminal residue" evidence="2">
    <location>
        <position position="1"/>
    </location>
</feature>
<sequence>LSQGVQQLRAEQSRHVIDIDEKQRAEQRHFRQRTTESQARHGDHEQRSDVLEGKLDSLTQAMAVLERRTSIKLWPMSSSIASAASTTAPVASAVANGAGAGAVAAIGGRRAQSLPPEEFRHHHYSDAALVASPGTAALPAEQRWP</sequence>
<feature type="region of interest" description="Disordered" evidence="1">
    <location>
        <begin position="1"/>
        <end position="52"/>
    </location>
</feature>
<dbReference type="AlphaFoldDB" id="A0A813FYY8"/>
<evidence type="ECO:0000313" key="3">
    <source>
        <dbReference type="Proteomes" id="UP000654075"/>
    </source>
</evidence>
<name>A0A813FYY8_POLGL</name>
<gene>
    <name evidence="2" type="ORF">PGLA1383_LOCUS33335</name>
</gene>
<feature type="compositionally biased region" description="Basic and acidic residues" evidence="1">
    <location>
        <begin position="38"/>
        <end position="52"/>
    </location>
</feature>
<dbReference type="Proteomes" id="UP000654075">
    <property type="component" value="Unassembled WGS sequence"/>
</dbReference>
<evidence type="ECO:0000313" key="2">
    <source>
        <dbReference type="EMBL" id="CAE8615622.1"/>
    </source>
</evidence>
<accession>A0A813FYY8</accession>
<proteinExistence type="predicted"/>
<comment type="caution">
    <text evidence="2">The sequence shown here is derived from an EMBL/GenBank/DDBJ whole genome shotgun (WGS) entry which is preliminary data.</text>
</comment>
<evidence type="ECO:0000256" key="1">
    <source>
        <dbReference type="SAM" id="MobiDB-lite"/>
    </source>
</evidence>
<protein>
    <submittedName>
        <fullName evidence="2">Uncharacterized protein</fullName>
    </submittedName>
</protein>
<feature type="compositionally biased region" description="Polar residues" evidence="1">
    <location>
        <begin position="1"/>
        <end position="10"/>
    </location>
</feature>
<reference evidence="2" key="1">
    <citation type="submission" date="2021-02" db="EMBL/GenBank/DDBJ databases">
        <authorList>
            <person name="Dougan E. K."/>
            <person name="Rhodes N."/>
            <person name="Thang M."/>
            <person name="Chan C."/>
        </authorList>
    </citation>
    <scope>NUCLEOTIDE SEQUENCE</scope>
</reference>
<keyword evidence="3" id="KW-1185">Reference proteome</keyword>
<dbReference type="EMBL" id="CAJNNV010025672">
    <property type="protein sequence ID" value="CAE8615622.1"/>
    <property type="molecule type" value="Genomic_DNA"/>
</dbReference>